<evidence type="ECO:0000313" key="2">
    <source>
        <dbReference type="Proteomes" id="UP000789901"/>
    </source>
</evidence>
<accession>A0ABN7V5C1</accession>
<comment type="caution">
    <text evidence="1">The sequence shown here is derived from an EMBL/GenBank/DDBJ whole genome shotgun (WGS) entry which is preliminary data.</text>
</comment>
<feature type="non-terminal residue" evidence="1">
    <location>
        <position position="1"/>
    </location>
</feature>
<name>A0ABN7V5C1_GIGMA</name>
<proteinExistence type="predicted"/>
<dbReference type="Proteomes" id="UP000789901">
    <property type="component" value="Unassembled WGS sequence"/>
</dbReference>
<gene>
    <name evidence="1" type="ORF">GMARGA_LOCUS14586</name>
</gene>
<evidence type="ECO:0000313" key="1">
    <source>
        <dbReference type="EMBL" id="CAG8733096.1"/>
    </source>
</evidence>
<protein>
    <submittedName>
        <fullName evidence="1">38637_t:CDS:1</fullName>
    </submittedName>
</protein>
<sequence>YYSPTLNTLLPPNLSASTPPRIFKDKIFALKYTSITDNKTRNAKKDNYNSLWDITRPPITKILNRLEDEQTYNTFGNNNLREY</sequence>
<organism evidence="1 2">
    <name type="scientific">Gigaspora margarita</name>
    <dbReference type="NCBI Taxonomy" id="4874"/>
    <lineage>
        <taxon>Eukaryota</taxon>
        <taxon>Fungi</taxon>
        <taxon>Fungi incertae sedis</taxon>
        <taxon>Mucoromycota</taxon>
        <taxon>Glomeromycotina</taxon>
        <taxon>Glomeromycetes</taxon>
        <taxon>Diversisporales</taxon>
        <taxon>Gigasporaceae</taxon>
        <taxon>Gigaspora</taxon>
    </lineage>
</organism>
<reference evidence="1 2" key="1">
    <citation type="submission" date="2021-06" db="EMBL/GenBank/DDBJ databases">
        <authorList>
            <person name="Kallberg Y."/>
            <person name="Tangrot J."/>
            <person name="Rosling A."/>
        </authorList>
    </citation>
    <scope>NUCLEOTIDE SEQUENCE [LARGE SCALE GENOMIC DNA]</scope>
    <source>
        <strain evidence="1 2">120-4 pot B 10/14</strain>
    </source>
</reference>
<keyword evidence="2" id="KW-1185">Reference proteome</keyword>
<dbReference type="EMBL" id="CAJVQB010009729">
    <property type="protein sequence ID" value="CAG8733096.1"/>
    <property type="molecule type" value="Genomic_DNA"/>
</dbReference>